<dbReference type="PANTHER" id="PTHR42070">
    <property type="entry name" value="FILAMENT ASSOCIATED PROTEIN, PUTATIVE (AFU_ORTHOLOGUE AFUA_8G06630)-RELATED"/>
    <property type="match status" value="1"/>
</dbReference>
<dbReference type="PANTHER" id="PTHR42070:SF1">
    <property type="entry name" value="FILAMENT ASSOCIATED PROTEIN, PUTATIVE (AFU_ORTHOLOGUE AFUA_8G06630)-RELATED"/>
    <property type="match status" value="1"/>
</dbReference>
<evidence type="ECO:0000256" key="1">
    <source>
        <dbReference type="SAM" id="MobiDB-lite"/>
    </source>
</evidence>
<protein>
    <recommendedName>
        <fullName evidence="4">BZIP domain-containing protein</fullName>
    </recommendedName>
</protein>
<proteinExistence type="predicted"/>
<evidence type="ECO:0008006" key="4">
    <source>
        <dbReference type="Google" id="ProtNLM"/>
    </source>
</evidence>
<evidence type="ECO:0000313" key="2">
    <source>
        <dbReference type="EMBL" id="KAJ9130443.1"/>
    </source>
</evidence>
<keyword evidence="3" id="KW-1185">Reference proteome</keyword>
<reference evidence="2" key="1">
    <citation type="submission" date="2022-07" db="EMBL/GenBank/DDBJ databases">
        <title>Fungi with potential for degradation of polypropylene.</title>
        <authorList>
            <person name="Gostincar C."/>
        </authorList>
    </citation>
    <scope>NUCLEOTIDE SEQUENCE</scope>
    <source>
        <strain evidence="2">EXF-13308</strain>
    </source>
</reference>
<comment type="caution">
    <text evidence="2">The sequence shown here is derived from an EMBL/GenBank/DDBJ whole genome shotgun (WGS) entry which is preliminary data.</text>
</comment>
<dbReference type="CDD" id="cd14688">
    <property type="entry name" value="bZIP_YAP"/>
    <property type="match status" value="1"/>
</dbReference>
<evidence type="ECO:0000313" key="3">
    <source>
        <dbReference type="Proteomes" id="UP001174694"/>
    </source>
</evidence>
<sequence>MPRKHKTSASSIQNRDNQRRSRARHREFVEDLRRRLQEYERRGFEATLEMQQAARAIALENERLRELLARHGVPRDEVNAYLLASGSVGAGESQNHSASQLGAYSRVFKADEAAPNLYGAAPDKVIDQVQEKQTLKYRTVEAPPLSPPPSLSGQSHFTGECSRFERGASGDDDANSIANYFTSETQSQPDPEVNELPNGNRRDCVRISYICSGIPDQDHPRDILPHVSDCYCPPESPVPDLNSAQTLETSCETAASIIAEVQGYDDSAQVRAALGCVGTGDCRVRNTKLFQVMDETS</sequence>
<accession>A0AA38R2J7</accession>
<dbReference type="AlphaFoldDB" id="A0AA38R2J7"/>
<organism evidence="2 3">
    <name type="scientific">Pleurostoma richardsiae</name>
    <dbReference type="NCBI Taxonomy" id="41990"/>
    <lineage>
        <taxon>Eukaryota</taxon>
        <taxon>Fungi</taxon>
        <taxon>Dikarya</taxon>
        <taxon>Ascomycota</taxon>
        <taxon>Pezizomycotina</taxon>
        <taxon>Sordariomycetes</taxon>
        <taxon>Sordariomycetidae</taxon>
        <taxon>Calosphaeriales</taxon>
        <taxon>Pleurostomataceae</taxon>
        <taxon>Pleurostoma</taxon>
    </lineage>
</organism>
<gene>
    <name evidence="2" type="ORF">NKR23_g12204</name>
</gene>
<dbReference type="EMBL" id="JANBVO010000089">
    <property type="protein sequence ID" value="KAJ9130443.1"/>
    <property type="molecule type" value="Genomic_DNA"/>
</dbReference>
<dbReference type="Proteomes" id="UP001174694">
    <property type="component" value="Unassembled WGS sequence"/>
</dbReference>
<feature type="region of interest" description="Disordered" evidence="1">
    <location>
        <begin position="1"/>
        <end position="28"/>
    </location>
</feature>
<name>A0AA38R2J7_9PEZI</name>